<reference evidence="1 2" key="1">
    <citation type="submission" date="2015-01" db="EMBL/GenBank/DDBJ databases">
        <title>The Genome Sequence of Exophiala sideris CBS121828.</title>
        <authorList>
            <consortium name="The Broad Institute Genomics Platform"/>
            <person name="Cuomo C."/>
            <person name="de Hoog S."/>
            <person name="Gorbushina A."/>
            <person name="Stielow B."/>
            <person name="Teixiera M."/>
            <person name="Abouelleil A."/>
            <person name="Chapman S.B."/>
            <person name="Priest M."/>
            <person name="Young S.K."/>
            <person name="Wortman J."/>
            <person name="Nusbaum C."/>
            <person name="Birren B."/>
        </authorList>
    </citation>
    <scope>NUCLEOTIDE SEQUENCE [LARGE SCALE GENOMIC DNA]</scope>
    <source>
        <strain evidence="1 2">CBS 121828</strain>
    </source>
</reference>
<sequence>MGPEPPKDECLQPQVLRVCKRLYEIGIELLYANNLVFQVHVCTYWADEHYAECQREFFKKLTVPRDERHRLRGLDLIIWTPDFYMYGSRDTDGGWLDELFAGLALHQPCWDEVNIVLRDLTARAAYNTDHKLTRLLTYGLGRLYAKSIPGVSDEDMRWCIQQPGHKYPLRVLHHYLDEYFDMWEPDNVEAVQIPLRRDEVMHRSMQAVELFDEAGFFSVMEEAIQHVNATFRQGLKNGPWSPHVAEKVLEMCQEEGRRLLSARDGEWLAAYRPKGVHHWRQEIQSGA</sequence>
<protein>
    <submittedName>
        <fullName evidence="1">Uncharacterized protein</fullName>
    </submittedName>
</protein>
<evidence type="ECO:0000313" key="2">
    <source>
        <dbReference type="Proteomes" id="UP000053599"/>
    </source>
</evidence>
<evidence type="ECO:0000313" key="1">
    <source>
        <dbReference type="EMBL" id="KIV81739.1"/>
    </source>
</evidence>
<accession>A0A0D1YKZ6</accession>
<name>A0A0D1YKZ6_9EURO</name>
<dbReference type="HOGENOM" id="CLU_834278_0_0_1"/>
<gene>
    <name evidence="1" type="ORF">PV11_03901</name>
</gene>
<proteinExistence type="predicted"/>
<dbReference type="AlphaFoldDB" id="A0A0D1YKZ6"/>
<dbReference type="Proteomes" id="UP000053599">
    <property type="component" value="Unassembled WGS sequence"/>
</dbReference>
<organism evidence="1 2">
    <name type="scientific">Exophiala sideris</name>
    <dbReference type="NCBI Taxonomy" id="1016849"/>
    <lineage>
        <taxon>Eukaryota</taxon>
        <taxon>Fungi</taxon>
        <taxon>Dikarya</taxon>
        <taxon>Ascomycota</taxon>
        <taxon>Pezizomycotina</taxon>
        <taxon>Eurotiomycetes</taxon>
        <taxon>Chaetothyriomycetidae</taxon>
        <taxon>Chaetothyriales</taxon>
        <taxon>Herpotrichiellaceae</taxon>
        <taxon>Exophiala</taxon>
    </lineage>
</organism>
<dbReference type="EMBL" id="KN846952">
    <property type="protein sequence ID" value="KIV81739.1"/>
    <property type="molecule type" value="Genomic_DNA"/>
</dbReference>